<feature type="region of interest" description="Disordered" evidence="1">
    <location>
        <begin position="137"/>
        <end position="357"/>
    </location>
</feature>
<proteinExistence type="predicted"/>
<protein>
    <submittedName>
        <fullName evidence="2">Uncharacterized protein</fullName>
    </submittedName>
</protein>
<evidence type="ECO:0000313" key="3">
    <source>
        <dbReference type="Proteomes" id="UP001620626"/>
    </source>
</evidence>
<name>A0ABD2IVH6_9BILA</name>
<feature type="compositionally biased region" description="Basic and acidic residues" evidence="1">
    <location>
        <begin position="275"/>
        <end position="292"/>
    </location>
</feature>
<feature type="compositionally biased region" description="Low complexity" evidence="1">
    <location>
        <begin position="304"/>
        <end position="321"/>
    </location>
</feature>
<reference evidence="2 3" key="1">
    <citation type="submission" date="2024-10" db="EMBL/GenBank/DDBJ databases">
        <authorList>
            <person name="Kim D."/>
        </authorList>
    </citation>
    <scope>NUCLEOTIDE SEQUENCE [LARGE SCALE GENOMIC DNA]</scope>
    <source>
        <strain evidence="2">BH-2024</strain>
    </source>
</reference>
<dbReference type="Proteomes" id="UP001620626">
    <property type="component" value="Unassembled WGS sequence"/>
</dbReference>
<dbReference type="EMBL" id="JBICBT010001088">
    <property type="protein sequence ID" value="KAL3083932.1"/>
    <property type="molecule type" value="Genomic_DNA"/>
</dbReference>
<gene>
    <name evidence="2" type="ORF">niasHT_036503</name>
</gene>
<organism evidence="2 3">
    <name type="scientific">Heterodera trifolii</name>
    <dbReference type="NCBI Taxonomy" id="157864"/>
    <lineage>
        <taxon>Eukaryota</taxon>
        <taxon>Metazoa</taxon>
        <taxon>Ecdysozoa</taxon>
        <taxon>Nematoda</taxon>
        <taxon>Chromadorea</taxon>
        <taxon>Rhabditida</taxon>
        <taxon>Tylenchina</taxon>
        <taxon>Tylenchomorpha</taxon>
        <taxon>Tylenchoidea</taxon>
        <taxon>Heteroderidae</taxon>
        <taxon>Heteroderinae</taxon>
        <taxon>Heterodera</taxon>
    </lineage>
</organism>
<keyword evidence="3" id="KW-1185">Reference proteome</keyword>
<accession>A0ABD2IVH6</accession>
<feature type="compositionally biased region" description="Polar residues" evidence="1">
    <location>
        <begin position="200"/>
        <end position="223"/>
    </location>
</feature>
<evidence type="ECO:0000256" key="1">
    <source>
        <dbReference type="SAM" id="MobiDB-lite"/>
    </source>
</evidence>
<feature type="compositionally biased region" description="Acidic residues" evidence="1">
    <location>
        <begin position="178"/>
        <end position="190"/>
    </location>
</feature>
<comment type="caution">
    <text evidence="2">The sequence shown here is derived from an EMBL/GenBank/DDBJ whole genome shotgun (WGS) entry which is preliminary data.</text>
</comment>
<sequence length="444" mass="50616">MFKGDEVIFQKKRRFRYTCLEERKMWHFFVRELKAQNPDALRKRITLWEMYEGEERTTKKMFGLESHFRKYMLPRINHAAVPREDLFLLLRFFRAHLTTAQRKELEHLHDCEIKCERNGIFLRARIENKAGEFFFPTQEQESTILRPLDDEDQSEGAKTEGEEEEEKETVSVVAESVYGDDVDIDEEEREGAENHPPRRQTPSIERNGTTTKSNGPNKASKSNNVDKRKDNVAQNTHSGWISKALLSRPPLSRPPKRKRNNRDTTTVIVLEQDGAVDKGQEQNKSGNGHEKNNTGNGQERSNGKRNNTGNGQKQGNNAANRQVHERDITADVLGSGNASPLARSTPQPMDQENEQSCSNRLSSLLPQLVSPVEQPDNATKVLRKSTSHVVKTHAINTAKMKRHFLAGSLKLLDGKMNLDAFVRPFTGGKFEKGVRSIAWFAEKA</sequence>
<feature type="compositionally biased region" description="Polar residues" evidence="1">
    <location>
        <begin position="336"/>
        <end position="357"/>
    </location>
</feature>
<evidence type="ECO:0000313" key="2">
    <source>
        <dbReference type="EMBL" id="KAL3083932.1"/>
    </source>
</evidence>
<dbReference type="AlphaFoldDB" id="A0ABD2IVH6"/>